<comment type="caution">
    <text evidence="1">The sequence shown here is derived from an EMBL/GenBank/DDBJ whole genome shotgun (WGS) entry which is preliminary data.</text>
</comment>
<dbReference type="Proteomes" id="UP000567795">
    <property type="component" value="Unassembled WGS sequence"/>
</dbReference>
<protein>
    <submittedName>
        <fullName evidence="1">Uncharacterized protein</fullName>
    </submittedName>
</protein>
<name>A0A852ZQY6_9ACTN</name>
<reference evidence="1 2" key="1">
    <citation type="submission" date="2020-07" db="EMBL/GenBank/DDBJ databases">
        <title>Sequencing the genomes of 1000 actinobacteria strains.</title>
        <authorList>
            <person name="Klenk H.-P."/>
        </authorList>
    </citation>
    <scope>NUCLEOTIDE SEQUENCE [LARGE SCALE GENOMIC DNA]</scope>
    <source>
        <strain evidence="1 2">DSM 42178</strain>
    </source>
</reference>
<keyword evidence="2" id="KW-1185">Reference proteome</keyword>
<dbReference type="EMBL" id="JACBZD010000001">
    <property type="protein sequence ID" value="NYI03907.1"/>
    <property type="molecule type" value="Genomic_DNA"/>
</dbReference>
<accession>A0A852ZQY6</accession>
<proteinExistence type="predicted"/>
<evidence type="ECO:0000313" key="1">
    <source>
        <dbReference type="EMBL" id="NYI03907.1"/>
    </source>
</evidence>
<organism evidence="1 2">
    <name type="scientific">Allostreptomyces psammosilenae</name>
    <dbReference type="NCBI Taxonomy" id="1892865"/>
    <lineage>
        <taxon>Bacteria</taxon>
        <taxon>Bacillati</taxon>
        <taxon>Actinomycetota</taxon>
        <taxon>Actinomycetes</taxon>
        <taxon>Kitasatosporales</taxon>
        <taxon>Streptomycetaceae</taxon>
        <taxon>Allostreptomyces</taxon>
    </lineage>
</organism>
<evidence type="ECO:0000313" key="2">
    <source>
        <dbReference type="Proteomes" id="UP000567795"/>
    </source>
</evidence>
<gene>
    <name evidence="1" type="ORF">FHU37_000850</name>
</gene>
<dbReference type="AlphaFoldDB" id="A0A852ZQY6"/>
<sequence length="31" mass="3079">MYLRSSGAAVAGTIDGGVVRMVVVDEGVTAP</sequence>